<protein>
    <submittedName>
        <fullName evidence="2">Fused MFS/spermidine synthase</fullName>
    </submittedName>
</protein>
<evidence type="ECO:0000313" key="2">
    <source>
        <dbReference type="EMBL" id="MBS2966678.1"/>
    </source>
</evidence>
<evidence type="ECO:0000313" key="3">
    <source>
        <dbReference type="Proteomes" id="UP000677913"/>
    </source>
</evidence>
<dbReference type="PANTHER" id="PTHR43317">
    <property type="entry name" value="THERMOSPERMINE SYNTHASE ACAULIS5"/>
    <property type="match status" value="1"/>
</dbReference>
<keyword evidence="1" id="KW-0620">Polyamine biosynthesis</keyword>
<dbReference type="SUPFAM" id="SSF53335">
    <property type="entry name" value="S-adenosyl-L-methionine-dependent methyltransferases"/>
    <property type="match status" value="1"/>
</dbReference>
<dbReference type="InterPro" id="IPR029063">
    <property type="entry name" value="SAM-dependent_MTases_sf"/>
</dbReference>
<keyword evidence="3" id="KW-1185">Reference proteome</keyword>
<name>A0A8J7WSC7_9ACTN</name>
<proteinExistence type="predicted"/>
<dbReference type="NCBIfam" id="NF037959">
    <property type="entry name" value="MFS_SpdSyn"/>
    <property type="match status" value="1"/>
</dbReference>
<comment type="caution">
    <text evidence="2">The sequence shown here is derived from an EMBL/GenBank/DDBJ whole genome shotgun (WGS) entry which is preliminary data.</text>
</comment>
<dbReference type="Gene3D" id="3.40.50.150">
    <property type="entry name" value="Vaccinia Virus protein VP39"/>
    <property type="match status" value="1"/>
</dbReference>
<sequence length="288" mass="30253">MPPSRRERRAAAQPATASTASGVARLLPDVDCPGALLLTLDGVPQSYVDPDDPARLEFEYVQRLAHVVDAVFPAAARIDAVHLGGGALTLPRYLAHSRPGSGQLVVEIDAQLIEFVRARLPWDRRWRLRVRAGDAREALASRREGSADLVVADAFAGARTPAHLTSVQFVALAAGVLRPGGAYAANLADGAPLAFARGQAATVRAVFPHVALIAEPAVLRGRRFGNLVLAGAREPLPVAELARRAAADPFPARVTAGRELEEWIAGAAPVTDADAVPSPAPPPGAFEL</sequence>
<reference evidence="2" key="1">
    <citation type="submission" date="2021-04" db="EMBL/GenBank/DDBJ databases">
        <title>Genome based classification of Actinospica acidithermotolerans sp. nov., an actinobacterium isolated from an Indonesian hot spring.</title>
        <authorList>
            <person name="Kusuma A.B."/>
            <person name="Putra K.E."/>
            <person name="Nafisah S."/>
            <person name="Loh J."/>
            <person name="Nouioui I."/>
            <person name="Goodfellow M."/>
        </authorList>
    </citation>
    <scope>NUCLEOTIDE SEQUENCE</scope>
    <source>
        <strain evidence="2">DSM 45618</strain>
    </source>
</reference>
<dbReference type="PANTHER" id="PTHR43317:SF1">
    <property type="entry name" value="THERMOSPERMINE SYNTHASE ACAULIS5"/>
    <property type="match status" value="1"/>
</dbReference>
<dbReference type="GO" id="GO:0006596">
    <property type="term" value="P:polyamine biosynthetic process"/>
    <property type="evidence" value="ECO:0007669"/>
    <property type="project" value="UniProtKB-KW"/>
</dbReference>
<dbReference type="EMBL" id="JAGSXH010000178">
    <property type="protein sequence ID" value="MBS2966678.1"/>
    <property type="molecule type" value="Genomic_DNA"/>
</dbReference>
<evidence type="ECO:0000256" key="1">
    <source>
        <dbReference type="ARBA" id="ARBA00023115"/>
    </source>
</evidence>
<accession>A0A8J7WSC7</accession>
<gene>
    <name evidence="2" type="ORF">KGA66_26815</name>
</gene>
<dbReference type="Proteomes" id="UP000677913">
    <property type="component" value="Unassembled WGS sequence"/>
</dbReference>
<organism evidence="2 3">
    <name type="scientific">Actinocrinis puniceicyclus</name>
    <dbReference type="NCBI Taxonomy" id="977794"/>
    <lineage>
        <taxon>Bacteria</taxon>
        <taxon>Bacillati</taxon>
        <taxon>Actinomycetota</taxon>
        <taxon>Actinomycetes</taxon>
        <taxon>Catenulisporales</taxon>
        <taxon>Actinospicaceae</taxon>
        <taxon>Actinocrinis</taxon>
    </lineage>
</organism>
<dbReference type="AlphaFoldDB" id="A0A8J7WSC7"/>